<feature type="transmembrane region" description="Helical" evidence="1">
    <location>
        <begin position="132"/>
        <end position="148"/>
    </location>
</feature>
<comment type="caution">
    <text evidence="2">The sequence shown here is derived from an EMBL/GenBank/DDBJ whole genome shotgun (WGS) entry which is preliminary data.</text>
</comment>
<sequence length="219" mass="24265">MNLSRAYKDYRIAAIVTALFYAVGIAGHIYQPALPLMIALTPWVLLIFGALVILQVNPQPQRRALLWIGGTYLFTFVMEALGVATGLIFGGYVYGDSLGIQLFQVPVVIGFNWTIIVLALSGEIFRLVRNPITGGLLAGLGAVLFDWIMEPAAISLDYWHWDQGGIPLQNYLAWFGIAALCSWVYGRLRIQTESRLGILYVLIQLIFFVALRAAAVQFP</sequence>
<dbReference type="OrthoDB" id="9811293at2"/>
<feature type="transmembrane region" description="Helical" evidence="1">
    <location>
        <begin position="66"/>
        <end position="94"/>
    </location>
</feature>
<proteinExistence type="predicted"/>
<evidence type="ECO:0000313" key="3">
    <source>
        <dbReference type="Proteomes" id="UP000192343"/>
    </source>
</evidence>
<feature type="transmembrane region" description="Helical" evidence="1">
    <location>
        <begin position="198"/>
        <end position="218"/>
    </location>
</feature>
<keyword evidence="3" id="KW-1185">Reference proteome</keyword>
<feature type="transmembrane region" description="Helical" evidence="1">
    <location>
        <begin position="12"/>
        <end position="30"/>
    </location>
</feature>
<organism evidence="2 3">
    <name type="scientific">Marispirochaeta aestuarii</name>
    <dbReference type="NCBI Taxonomy" id="1963862"/>
    <lineage>
        <taxon>Bacteria</taxon>
        <taxon>Pseudomonadati</taxon>
        <taxon>Spirochaetota</taxon>
        <taxon>Spirochaetia</taxon>
        <taxon>Spirochaetales</taxon>
        <taxon>Spirochaetaceae</taxon>
        <taxon>Marispirochaeta</taxon>
    </lineage>
</organism>
<keyword evidence="1" id="KW-0472">Membrane</keyword>
<protein>
    <recommendedName>
        <fullName evidence="4">Carotenoid biosynthesis protein</fullName>
    </recommendedName>
</protein>
<dbReference type="EMBL" id="MWQY01000002">
    <property type="protein sequence ID" value="ORC37845.1"/>
    <property type="molecule type" value="Genomic_DNA"/>
</dbReference>
<dbReference type="AlphaFoldDB" id="A0A1Y1S225"/>
<reference evidence="2 3" key="1">
    <citation type="submission" date="2017-03" db="EMBL/GenBank/DDBJ databases">
        <title>Draft Genome sequence of Marispirochaeta sp. strain JC444.</title>
        <authorList>
            <person name="Shivani Y."/>
            <person name="Subhash Y."/>
            <person name="Sasikala C."/>
            <person name="Ramana C."/>
        </authorList>
    </citation>
    <scope>NUCLEOTIDE SEQUENCE [LARGE SCALE GENOMIC DNA]</scope>
    <source>
        <strain evidence="2 3">JC444</strain>
    </source>
</reference>
<dbReference type="PANTHER" id="PTHR39419">
    <property type="entry name" value="SLL0814 PROTEIN"/>
    <property type="match status" value="1"/>
</dbReference>
<evidence type="ECO:0008006" key="4">
    <source>
        <dbReference type="Google" id="ProtNLM"/>
    </source>
</evidence>
<gene>
    <name evidence="2" type="ORF">B4O97_02260</name>
</gene>
<keyword evidence="1" id="KW-0812">Transmembrane</keyword>
<name>A0A1Y1S225_9SPIO</name>
<keyword evidence="1" id="KW-1133">Transmembrane helix</keyword>
<evidence type="ECO:0000313" key="2">
    <source>
        <dbReference type="EMBL" id="ORC37845.1"/>
    </source>
</evidence>
<accession>A0A1Y1S225</accession>
<feature type="transmembrane region" description="Helical" evidence="1">
    <location>
        <begin position="36"/>
        <end position="54"/>
    </location>
</feature>
<dbReference type="RefSeq" id="WP_083047903.1">
    <property type="nucleotide sequence ID" value="NZ_MWQY01000002.1"/>
</dbReference>
<dbReference type="Pfam" id="PF04240">
    <property type="entry name" value="Caroten_synth"/>
    <property type="match status" value="1"/>
</dbReference>
<feature type="transmembrane region" description="Helical" evidence="1">
    <location>
        <begin position="100"/>
        <end position="120"/>
    </location>
</feature>
<dbReference type="InterPro" id="IPR007354">
    <property type="entry name" value="CruF-like"/>
</dbReference>
<evidence type="ECO:0000256" key="1">
    <source>
        <dbReference type="SAM" id="Phobius"/>
    </source>
</evidence>
<feature type="transmembrane region" description="Helical" evidence="1">
    <location>
        <begin position="168"/>
        <end position="186"/>
    </location>
</feature>
<dbReference type="PANTHER" id="PTHR39419:SF1">
    <property type="entry name" value="SLL0814 PROTEIN"/>
    <property type="match status" value="1"/>
</dbReference>
<dbReference type="Proteomes" id="UP000192343">
    <property type="component" value="Unassembled WGS sequence"/>
</dbReference>
<dbReference type="STRING" id="1963862.B4O97_02260"/>